<feature type="region of interest" description="Disordered" evidence="1">
    <location>
        <begin position="106"/>
        <end position="137"/>
    </location>
</feature>
<dbReference type="InterPro" id="IPR010994">
    <property type="entry name" value="RuvA_2-like"/>
</dbReference>
<dbReference type="Gene3D" id="1.10.150.320">
    <property type="entry name" value="Photosystem II 12 kDa extrinsic protein"/>
    <property type="match status" value="1"/>
</dbReference>
<dbReference type="InterPro" id="IPR051675">
    <property type="entry name" value="Endo/Exo/Phosphatase_dom_1"/>
</dbReference>
<accession>A0A4R1RK05</accession>
<dbReference type="InterPro" id="IPR019554">
    <property type="entry name" value="Soluble_ligand-bd"/>
</dbReference>
<dbReference type="OrthoDB" id="9790239at2"/>
<dbReference type="Proteomes" id="UP000295008">
    <property type="component" value="Unassembled WGS sequence"/>
</dbReference>
<dbReference type="SUPFAM" id="SSF47781">
    <property type="entry name" value="RuvA domain 2-like"/>
    <property type="match status" value="1"/>
</dbReference>
<dbReference type="GO" id="GO:0006281">
    <property type="term" value="P:DNA repair"/>
    <property type="evidence" value="ECO:0007669"/>
    <property type="project" value="InterPro"/>
</dbReference>
<feature type="domain" description="Helix-hairpin-helix DNA-binding motif class 1" evidence="2">
    <location>
        <begin position="177"/>
        <end position="196"/>
    </location>
</feature>
<name>A0A4R1RK05_HYDET</name>
<dbReference type="Pfam" id="PF10531">
    <property type="entry name" value="SLBB"/>
    <property type="match status" value="1"/>
</dbReference>
<feature type="compositionally biased region" description="Low complexity" evidence="1">
    <location>
        <begin position="121"/>
        <end position="132"/>
    </location>
</feature>
<keyword evidence="4" id="KW-1185">Reference proteome</keyword>
<proteinExistence type="predicted"/>
<dbReference type="AlphaFoldDB" id="A0A4R1RK05"/>
<dbReference type="EMBL" id="SLUN01000015">
    <property type="protein sequence ID" value="TCL66508.1"/>
    <property type="molecule type" value="Genomic_DNA"/>
</dbReference>
<dbReference type="PANTHER" id="PTHR21180">
    <property type="entry name" value="ENDONUCLEASE/EXONUCLEASE/PHOSPHATASE FAMILY DOMAIN-CONTAINING PROTEIN 1"/>
    <property type="match status" value="1"/>
</dbReference>
<comment type="caution">
    <text evidence="3">The sequence shown here is derived from an EMBL/GenBank/DDBJ whole genome shotgun (WGS) entry which is preliminary data.</text>
</comment>
<organism evidence="3 4">
    <name type="scientific">Hydrogenispora ethanolica</name>
    <dbReference type="NCBI Taxonomy" id="1082276"/>
    <lineage>
        <taxon>Bacteria</taxon>
        <taxon>Bacillati</taxon>
        <taxon>Bacillota</taxon>
        <taxon>Hydrogenispora</taxon>
    </lineage>
</organism>
<dbReference type="SMART" id="SM00278">
    <property type="entry name" value="HhH1"/>
    <property type="match status" value="2"/>
</dbReference>
<feature type="domain" description="Helix-hairpin-helix DNA-binding motif class 1" evidence="2">
    <location>
        <begin position="147"/>
        <end position="166"/>
    </location>
</feature>
<dbReference type="Gene3D" id="3.10.560.10">
    <property type="entry name" value="Outer membrane lipoprotein wza domain like"/>
    <property type="match status" value="1"/>
</dbReference>
<dbReference type="GO" id="GO:0015628">
    <property type="term" value="P:protein secretion by the type II secretion system"/>
    <property type="evidence" value="ECO:0007669"/>
    <property type="project" value="TreeGrafter"/>
</dbReference>
<dbReference type="GO" id="GO:0015627">
    <property type="term" value="C:type II protein secretion system complex"/>
    <property type="evidence" value="ECO:0007669"/>
    <property type="project" value="TreeGrafter"/>
</dbReference>
<dbReference type="InterPro" id="IPR003583">
    <property type="entry name" value="Hlx-hairpin-Hlx_DNA-bd_motif"/>
</dbReference>
<dbReference type="GO" id="GO:0003677">
    <property type="term" value="F:DNA binding"/>
    <property type="evidence" value="ECO:0007669"/>
    <property type="project" value="InterPro"/>
</dbReference>
<reference evidence="3 4" key="1">
    <citation type="submission" date="2019-03" db="EMBL/GenBank/DDBJ databases">
        <title>Genomic Encyclopedia of Type Strains, Phase IV (KMG-IV): sequencing the most valuable type-strain genomes for metagenomic binning, comparative biology and taxonomic classification.</title>
        <authorList>
            <person name="Goeker M."/>
        </authorList>
    </citation>
    <scope>NUCLEOTIDE SEQUENCE [LARGE SCALE GENOMIC DNA]</scope>
    <source>
        <strain evidence="3 4">LX-B</strain>
    </source>
</reference>
<sequence>MFQLTMPQRIAALVLMALLVIAGALFFIDGGQSRADTYPIAAAEQPMYVHVCGAVRKPGVIEVKAPLRKFELLKMAGGTLPEADLNRVNLAEFVQDGEQVYIPKQGEVLPENSRSKSRSTGARSRADGAAKAAEPKGPFDLNRATAAELETVPGIGPVLAAKIIEYRTQHGVFATYDDLGNVSGIGPVKLEKFRSFLYVK</sequence>
<evidence type="ECO:0000313" key="4">
    <source>
        <dbReference type="Proteomes" id="UP000295008"/>
    </source>
</evidence>
<protein>
    <submittedName>
        <fullName evidence="3">Competence protein ComEA</fullName>
    </submittedName>
</protein>
<evidence type="ECO:0000259" key="2">
    <source>
        <dbReference type="SMART" id="SM00278"/>
    </source>
</evidence>
<evidence type="ECO:0000256" key="1">
    <source>
        <dbReference type="SAM" id="MobiDB-lite"/>
    </source>
</evidence>
<dbReference type="RefSeq" id="WP_132014749.1">
    <property type="nucleotide sequence ID" value="NZ_SLUN01000015.1"/>
</dbReference>
<gene>
    <name evidence="3" type="ORF">EDC14_101551</name>
</gene>
<dbReference type="Pfam" id="PF12836">
    <property type="entry name" value="HHH_3"/>
    <property type="match status" value="1"/>
</dbReference>
<evidence type="ECO:0000313" key="3">
    <source>
        <dbReference type="EMBL" id="TCL66508.1"/>
    </source>
</evidence>
<dbReference type="PANTHER" id="PTHR21180:SF32">
    <property type="entry name" value="ENDONUCLEASE_EXONUCLEASE_PHOSPHATASE FAMILY DOMAIN-CONTAINING PROTEIN 1"/>
    <property type="match status" value="1"/>
</dbReference>